<feature type="domain" description="Porphobilinogen deaminase N-terminal" evidence="13">
    <location>
        <begin position="29"/>
        <end position="243"/>
    </location>
</feature>
<evidence type="ECO:0000256" key="3">
    <source>
        <dbReference type="ARBA" id="ARBA00004735"/>
    </source>
</evidence>
<keyword evidence="8" id="KW-0350">Heme biosynthesis</keyword>
<accession>A0AAJ0MHQ4</accession>
<organism evidence="15 16">
    <name type="scientific">Lasiosphaeria hispida</name>
    <dbReference type="NCBI Taxonomy" id="260671"/>
    <lineage>
        <taxon>Eukaryota</taxon>
        <taxon>Fungi</taxon>
        <taxon>Dikarya</taxon>
        <taxon>Ascomycota</taxon>
        <taxon>Pezizomycotina</taxon>
        <taxon>Sordariomycetes</taxon>
        <taxon>Sordariomycetidae</taxon>
        <taxon>Sordariales</taxon>
        <taxon>Lasiosphaeriaceae</taxon>
        <taxon>Lasiosphaeria</taxon>
    </lineage>
</organism>
<evidence type="ECO:0000256" key="12">
    <source>
        <dbReference type="ARBA" id="ARBA00048169"/>
    </source>
</evidence>
<dbReference type="GO" id="GO:0004418">
    <property type="term" value="F:hydroxymethylbilane synthase activity"/>
    <property type="evidence" value="ECO:0007669"/>
    <property type="project" value="UniProtKB-EC"/>
</dbReference>
<keyword evidence="7" id="KW-0808">Transferase</keyword>
<dbReference type="GO" id="GO:0005737">
    <property type="term" value="C:cytoplasm"/>
    <property type="evidence" value="ECO:0007669"/>
    <property type="project" value="TreeGrafter"/>
</dbReference>
<evidence type="ECO:0000256" key="4">
    <source>
        <dbReference type="ARBA" id="ARBA00005638"/>
    </source>
</evidence>
<evidence type="ECO:0000259" key="13">
    <source>
        <dbReference type="Pfam" id="PF01379"/>
    </source>
</evidence>
<name>A0AAJ0MHQ4_9PEZI</name>
<evidence type="ECO:0000256" key="2">
    <source>
        <dbReference type="ARBA" id="ARBA00002869"/>
    </source>
</evidence>
<evidence type="ECO:0000256" key="1">
    <source>
        <dbReference type="ARBA" id="ARBA00001916"/>
    </source>
</evidence>
<dbReference type="Pfam" id="PF01379">
    <property type="entry name" value="Porphobil_deam"/>
    <property type="match status" value="1"/>
</dbReference>
<gene>
    <name evidence="15" type="ORF">B0T25DRAFT_90239</name>
</gene>
<evidence type="ECO:0000256" key="8">
    <source>
        <dbReference type="ARBA" id="ARBA00023133"/>
    </source>
</evidence>
<protein>
    <recommendedName>
        <fullName evidence="6">Porphobilinogen deaminase</fullName>
        <ecNumber evidence="5">2.5.1.61</ecNumber>
    </recommendedName>
    <alternativeName>
        <fullName evidence="11">Hydroxymethylbilane synthase</fullName>
    </alternativeName>
    <alternativeName>
        <fullName evidence="10">Pre-uroporphyrinogen synthase</fullName>
    </alternativeName>
</protein>
<dbReference type="InterPro" id="IPR036803">
    <property type="entry name" value="Porphobilinogen_deaminase_C_sf"/>
</dbReference>
<evidence type="ECO:0000256" key="11">
    <source>
        <dbReference type="ARBA" id="ARBA00033064"/>
    </source>
</evidence>
<comment type="catalytic activity">
    <reaction evidence="12">
        <text>4 porphobilinogen + H2O = hydroxymethylbilane + 4 NH4(+)</text>
        <dbReference type="Rhea" id="RHEA:13185"/>
        <dbReference type="ChEBI" id="CHEBI:15377"/>
        <dbReference type="ChEBI" id="CHEBI:28938"/>
        <dbReference type="ChEBI" id="CHEBI:57845"/>
        <dbReference type="ChEBI" id="CHEBI:58126"/>
        <dbReference type="EC" id="2.5.1.61"/>
    </reaction>
</comment>
<dbReference type="InterPro" id="IPR000860">
    <property type="entry name" value="HemC"/>
</dbReference>
<keyword evidence="9" id="KW-0627">Porphyrin biosynthesis</keyword>
<dbReference type="PROSITE" id="PS00533">
    <property type="entry name" value="PORPHOBILINOGEN_DEAM"/>
    <property type="match status" value="1"/>
</dbReference>
<reference evidence="15" key="1">
    <citation type="journal article" date="2023" name="Mol. Phylogenet. Evol.">
        <title>Genome-scale phylogeny and comparative genomics of the fungal order Sordariales.</title>
        <authorList>
            <person name="Hensen N."/>
            <person name="Bonometti L."/>
            <person name="Westerberg I."/>
            <person name="Brannstrom I.O."/>
            <person name="Guillou S."/>
            <person name="Cros-Aarteil S."/>
            <person name="Calhoun S."/>
            <person name="Haridas S."/>
            <person name="Kuo A."/>
            <person name="Mondo S."/>
            <person name="Pangilinan J."/>
            <person name="Riley R."/>
            <person name="LaButti K."/>
            <person name="Andreopoulos B."/>
            <person name="Lipzen A."/>
            <person name="Chen C."/>
            <person name="Yan M."/>
            <person name="Daum C."/>
            <person name="Ng V."/>
            <person name="Clum A."/>
            <person name="Steindorff A."/>
            <person name="Ohm R.A."/>
            <person name="Martin F."/>
            <person name="Silar P."/>
            <person name="Natvig D.O."/>
            <person name="Lalanne C."/>
            <person name="Gautier V."/>
            <person name="Ament-Velasquez S.L."/>
            <person name="Kruys A."/>
            <person name="Hutchinson M.I."/>
            <person name="Powell A.J."/>
            <person name="Barry K."/>
            <person name="Miller A.N."/>
            <person name="Grigoriev I.V."/>
            <person name="Debuchy R."/>
            <person name="Gladieux P."/>
            <person name="Hiltunen Thoren M."/>
            <person name="Johannesson H."/>
        </authorList>
    </citation>
    <scope>NUCLEOTIDE SEQUENCE</scope>
    <source>
        <strain evidence="15">CBS 955.72</strain>
    </source>
</reference>
<dbReference type="PANTHER" id="PTHR11557">
    <property type="entry name" value="PORPHOBILINOGEN DEAMINASE"/>
    <property type="match status" value="1"/>
</dbReference>
<evidence type="ECO:0000256" key="5">
    <source>
        <dbReference type="ARBA" id="ARBA00012655"/>
    </source>
</evidence>
<dbReference type="CDD" id="cd13645">
    <property type="entry name" value="PBP2_HuPBGD_like"/>
    <property type="match status" value="1"/>
</dbReference>
<evidence type="ECO:0000256" key="9">
    <source>
        <dbReference type="ARBA" id="ARBA00023244"/>
    </source>
</evidence>
<dbReference type="SUPFAM" id="SSF54782">
    <property type="entry name" value="Porphobilinogen deaminase (hydroxymethylbilane synthase), C-terminal domain"/>
    <property type="match status" value="1"/>
</dbReference>
<dbReference type="NCBIfam" id="TIGR00212">
    <property type="entry name" value="hemC"/>
    <property type="match status" value="1"/>
</dbReference>
<evidence type="ECO:0000313" key="16">
    <source>
        <dbReference type="Proteomes" id="UP001275084"/>
    </source>
</evidence>
<evidence type="ECO:0000256" key="6">
    <source>
        <dbReference type="ARBA" id="ARBA00016519"/>
    </source>
</evidence>
<comment type="caution">
    <text evidence="15">The sequence shown here is derived from an EMBL/GenBank/DDBJ whole genome shotgun (WGS) entry which is preliminary data.</text>
</comment>
<dbReference type="AlphaFoldDB" id="A0AAJ0MHQ4"/>
<comment type="cofactor">
    <cofactor evidence="1">
        <name>dipyrromethane</name>
        <dbReference type="ChEBI" id="CHEBI:60342"/>
    </cofactor>
</comment>
<proteinExistence type="inferred from homology"/>
<dbReference type="FunFam" id="3.40.190.10:FF:000005">
    <property type="entry name" value="Porphobilinogen deaminase"/>
    <property type="match status" value="1"/>
</dbReference>
<evidence type="ECO:0000313" key="15">
    <source>
        <dbReference type="EMBL" id="KAK3359212.1"/>
    </source>
</evidence>
<dbReference type="EMBL" id="JAUIQD010000002">
    <property type="protein sequence ID" value="KAK3359212.1"/>
    <property type="molecule type" value="Genomic_DNA"/>
</dbReference>
<dbReference type="Gene3D" id="3.40.190.10">
    <property type="entry name" value="Periplasmic binding protein-like II"/>
    <property type="match status" value="2"/>
</dbReference>
<dbReference type="PANTHER" id="PTHR11557:SF0">
    <property type="entry name" value="PORPHOBILINOGEN DEAMINASE"/>
    <property type="match status" value="1"/>
</dbReference>
<dbReference type="InterPro" id="IPR022419">
    <property type="entry name" value="Porphobilin_deaminase_cofac_BS"/>
</dbReference>
<sequence length="377" mass="40487">MASPALSAQVVDAPAAVSAVIGEEEPFTIRVGTRRSALALRQVDMVIATLKAAHPHVSFEVHAMKTAGDVDKVTPLPEMGKGLWTNELEAKLGAHEIDMVVHCLKDMPTSMPDGMVLGCVTAREDPRDVVVFKAGHEGRYKTLTDLPEGAVVGTSSVRRAAQLRRRYPGLVFRDVRGNIDTRLKKVDTEAYDCIILAAAGLLRMDFHDRIAQYLDSTTEGGGMLHAVGQGALGLEVRDGDERALKLLKSIEDRPTMMACYAERSVMRMLEGGCSVPIGVETAWVDGEDDAEGDETTKKKLRIRAVVVSLDGKEGVEAERTEEVASLAQADSLGKRVAQELAEKGAQRILDVINAKRGESTGAIKVSDSAFVAAQVGS</sequence>
<dbReference type="FunFam" id="3.40.190.10:FF:000086">
    <property type="entry name" value="Probable porphobilinogen deaminase"/>
    <property type="match status" value="1"/>
</dbReference>
<feature type="domain" description="Porphobilinogen deaminase C-terminal" evidence="14">
    <location>
        <begin position="257"/>
        <end position="341"/>
    </location>
</feature>
<dbReference type="Proteomes" id="UP001275084">
    <property type="component" value="Unassembled WGS sequence"/>
</dbReference>
<dbReference type="HAMAP" id="MF_00260">
    <property type="entry name" value="Porphobil_deam"/>
    <property type="match status" value="1"/>
</dbReference>
<comment type="pathway">
    <text evidence="3">Porphyrin-containing compound metabolism; protoporphyrin-IX biosynthesis; coproporphyrinogen-III from 5-aminolevulinate: step 2/4.</text>
</comment>
<reference evidence="15" key="2">
    <citation type="submission" date="2023-06" db="EMBL/GenBank/DDBJ databases">
        <authorList>
            <consortium name="Lawrence Berkeley National Laboratory"/>
            <person name="Haridas S."/>
            <person name="Hensen N."/>
            <person name="Bonometti L."/>
            <person name="Westerberg I."/>
            <person name="Brannstrom I.O."/>
            <person name="Guillou S."/>
            <person name="Cros-Aarteil S."/>
            <person name="Calhoun S."/>
            <person name="Kuo A."/>
            <person name="Mondo S."/>
            <person name="Pangilinan J."/>
            <person name="Riley R."/>
            <person name="Labutti K."/>
            <person name="Andreopoulos B."/>
            <person name="Lipzen A."/>
            <person name="Chen C."/>
            <person name="Yanf M."/>
            <person name="Daum C."/>
            <person name="Ng V."/>
            <person name="Clum A."/>
            <person name="Steindorff A."/>
            <person name="Ohm R."/>
            <person name="Martin F."/>
            <person name="Silar P."/>
            <person name="Natvig D."/>
            <person name="Lalanne C."/>
            <person name="Gautier V."/>
            <person name="Ament-Velasquez S.L."/>
            <person name="Kruys A."/>
            <person name="Hutchinson M.I."/>
            <person name="Powell A.J."/>
            <person name="Barry K."/>
            <person name="Miller A.N."/>
            <person name="Grigoriev I.V."/>
            <person name="Debuchy R."/>
            <person name="Gladieux P."/>
            <person name="Thoren M.H."/>
            <person name="Johannesson H."/>
        </authorList>
    </citation>
    <scope>NUCLEOTIDE SEQUENCE</scope>
    <source>
        <strain evidence="15">CBS 955.72</strain>
    </source>
</reference>
<keyword evidence="16" id="KW-1185">Reference proteome</keyword>
<comment type="similarity">
    <text evidence="4">Belongs to the HMBS family.</text>
</comment>
<dbReference type="EC" id="2.5.1.61" evidence="5"/>
<dbReference type="SUPFAM" id="SSF53850">
    <property type="entry name" value="Periplasmic binding protein-like II"/>
    <property type="match status" value="1"/>
</dbReference>
<dbReference type="PRINTS" id="PR00151">
    <property type="entry name" value="PORPHBDMNASE"/>
</dbReference>
<dbReference type="InterPro" id="IPR022417">
    <property type="entry name" value="Porphobilin_deaminase_N"/>
</dbReference>
<comment type="function">
    <text evidence="2">Tetrapolymerization of the monopyrrole PBG into the hydroxymethylbilane pre-uroporphyrinogen in several discrete steps.</text>
</comment>
<dbReference type="InterPro" id="IPR022418">
    <property type="entry name" value="Porphobilinogen_deaminase_C"/>
</dbReference>
<evidence type="ECO:0000259" key="14">
    <source>
        <dbReference type="Pfam" id="PF03900"/>
    </source>
</evidence>
<dbReference type="Gene3D" id="3.30.160.40">
    <property type="entry name" value="Porphobilinogen deaminase, C-terminal domain"/>
    <property type="match status" value="1"/>
</dbReference>
<evidence type="ECO:0000256" key="10">
    <source>
        <dbReference type="ARBA" id="ARBA00030685"/>
    </source>
</evidence>
<dbReference type="Pfam" id="PF03900">
    <property type="entry name" value="Porphobil_deamC"/>
    <property type="match status" value="1"/>
</dbReference>
<dbReference type="GO" id="GO:0006783">
    <property type="term" value="P:heme biosynthetic process"/>
    <property type="evidence" value="ECO:0007669"/>
    <property type="project" value="UniProtKB-KW"/>
</dbReference>
<dbReference type="FunFam" id="3.30.160.40:FF:000002">
    <property type="entry name" value="Porphobilinogen deaminase"/>
    <property type="match status" value="1"/>
</dbReference>
<evidence type="ECO:0000256" key="7">
    <source>
        <dbReference type="ARBA" id="ARBA00022679"/>
    </source>
</evidence>
<dbReference type="PIRSF" id="PIRSF001438">
    <property type="entry name" value="4pyrrol_synth_OHMeBilane_synth"/>
    <property type="match status" value="1"/>
</dbReference>